<dbReference type="EMBL" id="BHEO01000002">
    <property type="protein sequence ID" value="GBU04501.1"/>
    <property type="molecule type" value="Genomic_DNA"/>
</dbReference>
<sequence>MTEQQKKIESKKKRLVIVSFTEAGTRLARQIETLAKNTAYEVSRYVKSRYVMEEEVPETMRATAILGKLKEQVQVWMRQMDGIVFVGAVGIAVRSIAPFIENKAKDPAVIVLDEEGMFCIPILAGHLGGANALALWIADAVGAVPVITTATDRKKRFAVDLFAKENDLEISDLKLAKEISAALLAGKKIPICCEKELPEILPEGLYCCEDFAEEPARPGIYIGIKRCGEEGVLSLIPKAVTVGIGCRRGTDKEKIDRCVHEACKEADIHKKAISRVASIDLKAREQGILEWCRESGIPFAVYPAEVLNDVEGSFTSSAFVKETTGVDNVCERSALLASDGGKLIQRKTAVDGVTAALAVREWRIHFA</sequence>
<keyword evidence="7" id="KW-1185">Reference proteome</keyword>
<evidence type="ECO:0000313" key="6">
    <source>
        <dbReference type="Proteomes" id="UP000294613"/>
    </source>
</evidence>
<dbReference type="RefSeq" id="WP_116441354.1">
    <property type="nucleotide sequence ID" value="NZ_BHEO01000002.1"/>
</dbReference>
<proteinExistence type="predicted"/>
<dbReference type="InterPro" id="IPR021744">
    <property type="entry name" value="CbiG_N"/>
</dbReference>
<name>A0A4R3JPA6_9FIRM</name>
<dbReference type="Proteomes" id="UP000702954">
    <property type="component" value="Unassembled WGS sequence"/>
</dbReference>
<dbReference type="PANTHER" id="PTHR37477:SF1">
    <property type="entry name" value="COBALT-PRECORRIN-5A HYDROLASE"/>
    <property type="match status" value="1"/>
</dbReference>
<evidence type="ECO:0000313" key="5">
    <source>
        <dbReference type="EMBL" id="TCS68456.1"/>
    </source>
</evidence>
<dbReference type="Pfam" id="PF01890">
    <property type="entry name" value="CbiG_C"/>
    <property type="match status" value="1"/>
</dbReference>
<dbReference type="EMBL" id="SLZV01000008">
    <property type="protein sequence ID" value="TCS68456.1"/>
    <property type="molecule type" value="Genomic_DNA"/>
</dbReference>
<evidence type="ECO:0000259" key="3">
    <source>
        <dbReference type="Pfam" id="PF11761"/>
    </source>
</evidence>
<protein>
    <submittedName>
        <fullName evidence="4">Cobalamin biosynthesis protein CbiG</fullName>
    </submittedName>
    <submittedName>
        <fullName evidence="5">Cobalt-precorrin 5A acetaldehyde-lyase</fullName>
    </submittedName>
</protein>
<evidence type="ECO:0000259" key="2">
    <source>
        <dbReference type="Pfam" id="PF11760"/>
    </source>
</evidence>
<dbReference type="InterPro" id="IPR052553">
    <property type="entry name" value="CbiG_hydrolase"/>
</dbReference>
<dbReference type="Gene3D" id="3.30.420.180">
    <property type="entry name" value="CobE/GbiG C-terminal domain"/>
    <property type="match status" value="1"/>
</dbReference>
<dbReference type="SUPFAM" id="SSF159672">
    <property type="entry name" value="CbiG N-terminal domain-like"/>
    <property type="match status" value="1"/>
</dbReference>
<evidence type="ECO:0000313" key="4">
    <source>
        <dbReference type="EMBL" id="GBU04501.1"/>
    </source>
</evidence>
<dbReference type="Pfam" id="PF11761">
    <property type="entry name" value="CbiG_mid"/>
    <property type="match status" value="1"/>
</dbReference>
<dbReference type="Proteomes" id="UP000294613">
    <property type="component" value="Unassembled WGS sequence"/>
</dbReference>
<dbReference type="Pfam" id="PF11760">
    <property type="entry name" value="CbiG_N"/>
    <property type="match status" value="1"/>
</dbReference>
<reference evidence="4 7" key="1">
    <citation type="journal article" date="2018" name="Int. J. Syst. Evol. Microbiol.">
        <title>Draft Genome Sequence of Faecalimonas umbilicata JCM 30896T, an Acetate-Producing Bacterium Isolated from Human Feces.</title>
        <authorList>
            <person name="Sakamoto M."/>
            <person name="Ikeyama N."/>
            <person name="Yuki M."/>
            <person name="Ohkuma M."/>
        </authorList>
    </citation>
    <scope>NUCLEOTIDE SEQUENCE [LARGE SCALE GENOMIC DNA]</scope>
    <source>
        <strain evidence="4 7">EGH7</strain>
    </source>
</reference>
<evidence type="ECO:0000259" key="1">
    <source>
        <dbReference type="Pfam" id="PF01890"/>
    </source>
</evidence>
<feature type="domain" description="CobE/GbiG C-terminal" evidence="1">
    <location>
        <begin position="241"/>
        <end position="358"/>
    </location>
</feature>
<feature type="domain" description="Cobalamin synthesis G N-terminal" evidence="2">
    <location>
        <begin position="75"/>
        <end position="152"/>
    </location>
</feature>
<dbReference type="InterPro" id="IPR021745">
    <property type="entry name" value="CbiG_mid"/>
</dbReference>
<accession>A0A4R3JPA6</accession>
<dbReference type="Gene3D" id="3.40.50.11220">
    <property type="match status" value="1"/>
</dbReference>
<evidence type="ECO:0000313" key="7">
    <source>
        <dbReference type="Proteomes" id="UP000702954"/>
    </source>
</evidence>
<keyword evidence="5" id="KW-0456">Lyase</keyword>
<dbReference type="PANTHER" id="PTHR37477">
    <property type="entry name" value="COBALT-PRECORRIN-5A HYDROLASE"/>
    <property type="match status" value="1"/>
</dbReference>
<dbReference type="InterPro" id="IPR036518">
    <property type="entry name" value="CobE/GbiG_C_sf"/>
</dbReference>
<comment type="caution">
    <text evidence="5">The sequence shown here is derived from an EMBL/GenBank/DDBJ whole genome shotgun (WGS) entry which is preliminary data.</text>
</comment>
<dbReference type="AlphaFoldDB" id="A0A4R3JPA6"/>
<dbReference type="GO" id="GO:0016829">
    <property type="term" value="F:lyase activity"/>
    <property type="evidence" value="ECO:0007669"/>
    <property type="project" value="UniProtKB-KW"/>
</dbReference>
<reference evidence="5 6" key="2">
    <citation type="submission" date="2019-03" db="EMBL/GenBank/DDBJ databases">
        <title>Genomic Encyclopedia of Type Strains, Phase IV (KMG-IV): sequencing the most valuable type-strain genomes for metagenomic binning, comparative biology and taxonomic classification.</title>
        <authorList>
            <person name="Goeker M."/>
        </authorList>
    </citation>
    <scope>NUCLEOTIDE SEQUENCE [LARGE SCALE GENOMIC DNA]</scope>
    <source>
        <strain evidence="5 6">DSM 103426</strain>
    </source>
</reference>
<dbReference type="SUPFAM" id="SSF159664">
    <property type="entry name" value="CobE/GbiG C-terminal domain-like"/>
    <property type="match status" value="1"/>
</dbReference>
<organism evidence="5 6">
    <name type="scientific">Faecalimonas umbilicata</name>
    <dbReference type="NCBI Taxonomy" id="1912855"/>
    <lineage>
        <taxon>Bacteria</taxon>
        <taxon>Bacillati</taxon>
        <taxon>Bacillota</taxon>
        <taxon>Clostridia</taxon>
        <taxon>Lachnospirales</taxon>
        <taxon>Lachnospiraceae</taxon>
        <taxon>Faecalimonas</taxon>
    </lineage>
</organism>
<dbReference type="InterPro" id="IPR002750">
    <property type="entry name" value="CobE/GbiG_C"/>
</dbReference>
<dbReference type="GO" id="GO:0009236">
    <property type="term" value="P:cobalamin biosynthetic process"/>
    <property type="evidence" value="ECO:0007669"/>
    <property type="project" value="InterPro"/>
</dbReference>
<gene>
    <name evidence="4" type="primary">cbiG</name>
    <name evidence="5" type="ORF">EDD74_10831</name>
    <name evidence="4" type="ORF">FAEUMB_10420</name>
</gene>
<feature type="domain" description="Cobalamin biosynthesis central region" evidence="3">
    <location>
        <begin position="157"/>
        <end position="206"/>
    </location>
</feature>
<dbReference type="InterPro" id="IPR038029">
    <property type="entry name" value="GbiG_N_sf"/>
</dbReference>